<dbReference type="Pfam" id="PF16655">
    <property type="entry name" value="PhoD_N"/>
    <property type="match status" value="1"/>
</dbReference>
<evidence type="ECO:0000313" key="3">
    <source>
        <dbReference type="EMBL" id="NYZ62914.1"/>
    </source>
</evidence>
<feature type="domain" description="PhoD-like phosphatase metallophosphatase" evidence="1">
    <location>
        <begin position="155"/>
        <end position="351"/>
    </location>
</feature>
<gene>
    <name evidence="3" type="ORF">H0E82_09080</name>
</gene>
<dbReference type="InterPro" id="IPR032093">
    <property type="entry name" value="PhoD_N"/>
</dbReference>
<dbReference type="AlphaFoldDB" id="A0A7Z0TW41"/>
<evidence type="ECO:0000259" key="1">
    <source>
        <dbReference type="Pfam" id="PF09423"/>
    </source>
</evidence>
<dbReference type="PANTHER" id="PTHR43606:SF2">
    <property type="entry name" value="ALKALINE PHOSPHATASE FAMILY PROTEIN (AFU_ORTHOLOGUE AFUA_5G03860)"/>
    <property type="match status" value="1"/>
</dbReference>
<dbReference type="SUPFAM" id="SSF56300">
    <property type="entry name" value="Metallo-dependent phosphatases"/>
    <property type="match status" value="2"/>
</dbReference>
<dbReference type="Gene3D" id="2.60.40.380">
    <property type="entry name" value="Purple acid phosphatase-like, N-terminal"/>
    <property type="match status" value="1"/>
</dbReference>
<reference evidence="3 4" key="1">
    <citation type="submission" date="2020-07" db="EMBL/GenBank/DDBJ databases">
        <title>isolation of Luteimonas sp. SJ-16.</title>
        <authorList>
            <person name="Huang X.-X."/>
            <person name="Xu L."/>
            <person name="Sun J.-Q."/>
        </authorList>
    </citation>
    <scope>NUCLEOTIDE SEQUENCE [LARGE SCALE GENOMIC DNA]</scope>
    <source>
        <strain evidence="3 4">SJ-16</strain>
    </source>
</reference>
<accession>A0A7Z0TW41</accession>
<dbReference type="InterPro" id="IPR052900">
    <property type="entry name" value="Phospholipid_Metab_Enz"/>
</dbReference>
<dbReference type="Proteomes" id="UP000589896">
    <property type="component" value="Unassembled WGS sequence"/>
</dbReference>
<keyword evidence="4" id="KW-1185">Reference proteome</keyword>
<dbReference type="InterPro" id="IPR018946">
    <property type="entry name" value="PhoD-like_MPP"/>
</dbReference>
<dbReference type="PANTHER" id="PTHR43606">
    <property type="entry name" value="PHOSPHATASE, PUTATIVE (AFU_ORTHOLOGUE AFUA_6G08710)-RELATED"/>
    <property type="match status" value="1"/>
</dbReference>
<dbReference type="RefSeq" id="WP_180545132.1">
    <property type="nucleotide sequence ID" value="NZ_JACCJZ010000016.1"/>
</dbReference>
<dbReference type="Gene3D" id="3.60.21.70">
    <property type="entry name" value="PhoD-like phosphatase"/>
    <property type="match status" value="1"/>
</dbReference>
<proteinExistence type="predicted"/>
<dbReference type="EMBL" id="JACCJZ010000016">
    <property type="protein sequence ID" value="NYZ62914.1"/>
    <property type="molecule type" value="Genomic_DNA"/>
</dbReference>
<name>A0A7Z0TW41_9GAMM</name>
<dbReference type="InterPro" id="IPR006311">
    <property type="entry name" value="TAT_signal"/>
</dbReference>
<feature type="domain" description="PhoD-like phosphatase metallophosphatase" evidence="1">
    <location>
        <begin position="510"/>
        <end position="676"/>
    </location>
</feature>
<dbReference type="Pfam" id="PF09423">
    <property type="entry name" value="PhoD"/>
    <property type="match status" value="2"/>
</dbReference>
<dbReference type="CDD" id="cd07389">
    <property type="entry name" value="MPP_PhoD"/>
    <property type="match status" value="1"/>
</dbReference>
<protein>
    <submittedName>
        <fullName evidence="3">Alkaline phosphatase D family protein</fullName>
    </submittedName>
</protein>
<organism evidence="3 4">
    <name type="scientific">Luteimonas deserti</name>
    <dbReference type="NCBI Taxonomy" id="2752306"/>
    <lineage>
        <taxon>Bacteria</taxon>
        <taxon>Pseudomonadati</taxon>
        <taxon>Pseudomonadota</taxon>
        <taxon>Gammaproteobacteria</taxon>
        <taxon>Lysobacterales</taxon>
        <taxon>Lysobacteraceae</taxon>
        <taxon>Luteimonas</taxon>
    </lineage>
</organism>
<dbReference type="PROSITE" id="PS51318">
    <property type="entry name" value="TAT"/>
    <property type="match status" value="1"/>
</dbReference>
<feature type="domain" description="Phospholipase D N-terminal" evidence="2">
    <location>
        <begin position="54"/>
        <end position="143"/>
    </location>
</feature>
<dbReference type="InterPro" id="IPR029052">
    <property type="entry name" value="Metallo-depent_PP-like"/>
</dbReference>
<comment type="caution">
    <text evidence="3">The sequence shown here is derived from an EMBL/GenBank/DDBJ whole genome shotgun (WGS) entry which is preliminary data.</text>
</comment>
<dbReference type="InterPro" id="IPR038607">
    <property type="entry name" value="PhoD-like_sf"/>
</dbReference>
<evidence type="ECO:0000313" key="4">
    <source>
        <dbReference type="Proteomes" id="UP000589896"/>
    </source>
</evidence>
<evidence type="ECO:0000259" key="2">
    <source>
        <dbReference type="Pfam" id="PF16655"/>
    </source>
</evidence>
<sequence>MPASPAIASPRMPVLTRRRFLSALVVAASATVLPSLPAAARSATRVSRTLFPQSVASGDPRPDRVLLWTRVATDAPMPVRLQVAEDAAFERLRVDRMLTPVDGSDGCIKVRVEGLAPATTYHYRFVAGDGADAPTSPHGRTRTAPAPDADVPVRFAFLSCQDYGGRWYNSLLPLLGEDLDFILHLGDFIYETAGDPQFQQQSAERAIVFDDQDGALRLERGGSAYYAARSLDNYRQLHRTFRTDEVLQALLERAPLVAVWDDHEFSDDCWQDVGTYHDGARDERDRERRRNAEQAYFEYLPVDLELADGAQLPVARAQLFPNLRIWRGLRFGRALDLLVTDYRSARPDHAIPEDAFPGALAFDEAQLRAGLPKLGLDPAQVLPTLVPYVPLDAADRAPLRAVAHAGALQAARSAGLDAAAARRYADAAIAGGVALPALAPMLEAWNAAAPADAQLTLPDAAGLPRGLPWLALGKTSAFSDIGARYVVVQAGFDLFAALRALDGAQSPFAADQRDWLQTRVRGSDARFKVVASSVSFTSLVLDLADPALDAPEPMRRRFYLNLDQWDGFPAERARLLSEVFDPAGGTILLSGDIHASFATQHSERTVEFTTPAVSSDTIGSIVARSASGDDPQAQATRRLAAALDTVLAHGNPSIRYAQTRRHGVGLVHIAGDAVEAGFIELPESVTRTRHYDAPDAIGPMLQRHRFAFSRGDMRLRRIEG</sequence>